<comment type="caution">
    <text evidence="4">The sequence shown here is derived from an EMBL/GenBank/DDBJ whole genome shotgun (WGS) entry which is preliminary data.</text>
</comment>
<dbReference type="PANTHER" id="PTHR12460:SF0">
    <property type="entry name" value="CID DOMAIN-CONTAINING PROTEIN-RELATED"/>
    <property type="match status" value="1"/>
</dbReference>
<evidence type="ECO:0000313" key="4">
    <source>
        <dbReference type="EMBL" id="KAL0871750.1"/>
    </source>
</evidence>
<gene>
    <name evidence="4" type="ORF">ABMA27_004253</name>
</gene>
<dbReference type="Gene3D" id="6.10.250.2560">
    <property type="match status" value="1"/>
</dbReference>
<sequence>MAGFTENALIRKLQELNSSQQSIQTLSLWLIHHRKHHAAVVKTWYKELLKVKDSKQLTFMYLANDVIQNSKKKGPEYGQEFGEVLVDSFKHMAKTGINTKTKNSIHRILSIWQERGVYDAQKIQEFKEAVDPNDALPAKKASKRKSETEAKEPEKKPKVEKEKKERRRSETKVEVDGTIETHTTLSPKTPPGDPPEPEELIKALLELESSASSDEAVRERIASLPPEVSEVQLLSKLEDKESAMSLSAVVNSAVSLLAEYNLRLSEELEKRRKVAAMLRDFAQAQRDLAKQAEARLEEYNVKLQKIYAVKAEVKSHIDNLPDVSQLPDVTGGLAPLPSAGDLFSI</sequence>
<dbReference type="PANTHER" id="PTHR12460">
    <property type="entry name" value="CYCLIN-DEPENDENT KINASE INHIBITOR-RELATED PROTEIN"/>
    <property type="match status" value="1"/>
</dbReference>
<feature type="region of interest" description="Disordered" evidence="2">
    <location>
        <begin position="129"/>
        <end position="198"/>
    </location>
</feature>
<dbReference type="Pfam" id="PF16566">
    <property type="entry name" value="CREPT"/>
    <property type="match status" value="1"/>
</dbReference>
<evidence type="ECO:0000313" key="5">
    <source>
        <dbReference type="Proteomes" id="UP001549920"/>
    </source>
</evidence>
<evidence type="ECO:0000259" key="3">
    <source>
        <dbReference type="PROSITE" id="PS51391"/>
    </source>
</evidence>
<keyword evidence="5" id="KW-1185">Reference proteome</keyword>
<feature type="domain" description="CID" evidence="3">
    <location>
        <begin position="1"/>
        <end position="134"/>
    </location>
</feature>
<dbReference type="SMART" id="SM00582">
    <property type="entry name" value="RPR"/>
    <property type="match status" value="1"/>
</dbReference>
<accession>A0ABR3HMX0</accession>
<dbReference type="EMBL" id="JBEUOH010000016">
    <property type="protein sequence ID" value="KAL0871750.1"/>
    <property type="molecule type" value="Genomic_DNA"/>
</dbReference>
<dbReference type="Gene3D" id="1.25.40.90">
    <property type="match status" value="1"/>
</dbReference>
<dbReference type="SUPFAM" id="SSF48464">
    <property type="entry name" value="ENTH/VHS domain"/>
    <property type="match status" value="1"/>
</dbReference>
<proteinExistence type="predicted"/>
<dbReference type="InterPro" id="IPR006569">
    <property type="entry name" value="CID_dom"/>
</dbReference>
<evidence type="ECO:0000256" key="1">
    <source>
        <dbReference type="SAM" id="Coils"/>
    </source>
</evidence>
<dbReference type="Pfam" id="PF04818">
    <property type="entry name" value="CID"/>
    <property type="match status" value="1"/>
</dbReference>
<evidence type="ECO:0000256" key="2">
    <source>
        <dbReference type="SAM" id="MobiDB-lite"/>
    </source>
</evidence>
<name>A0ABR3HMX0_LOXSC</name>
<dbReference type="Proteomes" id="UP001549920">
    <property type="component" value="Unassembled WGS sequence"/>
</dbReference>
<dbReference type="InterPro" id="IPR008942">
    <property type="entry name" value="ENTH_VHS"/>
</dbReference>
<feature type="coiled-coil region" evidence="1">
    <location>
        <begin position="282"/>
        <end position="309"/>
    </location>
</feature>
<dbReference type="PROSITE" id="PS51391">
    <property type="entry name" value="CID"/>
    <property type="match status" value="1"/>
</dbReference>
<reference evidence="4 5" key="1">
    <citation type="submission" date="2024-06" db="EMBL/GenBank/DDBJ databases">
        <title>A chromosome-level genome assembly of beet webworm, Loxostege sticticalis.</title>
        <authorList>
            <person name="Zhang Y."/>
        </authorList>
    </citation>
    <scope>NUCLEOTIDE SEQUENCE [LARGE SCALE GENOMIC DNA]</scope>
    <source>
        <strain evidence="4">AQ026</strain>
        <tissue evidence="4">Whole body</tissue>
    </source>
</reference>
<protein>
    <recommendedName>
        <fullName evidence="3">CID domain-containing protein</fullName>
    </recommendedName>
</protein>
<feature type="compositionally biased region" description="Basic and acidic residues" evidence="2">
    <location>
        <begin position="144"/>
        <end position="175"/>
    </location>
</feature>
<organism evidence="4 5">
    <name type="scientific">Loxostege sticticalis</name>
    <name type="common">Beet webworm moth</name>
    <dbReference type="NCBI Taxonomy" id="481309"/>
    <lineage>
        <taxon>Eukaryota</taxon>
        <taxon>Metazoa</taxon>
        <taxon>Ecdysozoa</taxon>
        <taxon>Arthropoda</taxon>
        <taxon>Hexapoda</taxon>
        <taxon>Insecta</taxon>
        <taxon>Pterygota</taxon>
        <taxon>Neoptera</taxon>
        <taxon>Endopterygota</taxon>
        <taxon>Lepidoptera</taxon>
        <taxon>Glossata</taxon>
        <taxon>Ditrysia</taxon>
        <taxon>Pyraloidea</taxon>
        <taxon>Crambidae</taxon>
        <taxon>Pyraustinae</taxon>
        <taxon>Loxostege</taxon>
    </lineage>
</organism>
<dbReference type="InterPro" id="IPR032337">
    <property type="entry name" value="RPRD1A/B_C"/>
</dbReference>
<keyword evidence="1" id="KW-0175">Coiled coil</keyword>
<dbReference type="CDD" id="cd17002">
    <property type="entry name" value="CID_RPRD1"/>
    <property type="match status" value="1"/>
</dbReference>